<evidence type="ECO:0000313" key="1">
    <source>
        <dbReference type="EMBL" id="ADI22303.1"/>
    </source>
</evidence>
<organism evidence="1">
    <name type="scientific">uncultured actinobacterium HF0200_46I24</name>
    <dbReference type="NCBI Taxonomy" id="723602"/>
    <lineage>
        <taxon>Bacteria</taxon>
        <taxon>Bacillati</taxon>
        <taxon>Actinomycetota</taxon>
        <taxon>Actinomycetes</taxon>
        <taxon>marine Actinobacteria clade</taxon>
        <taxon>environmental samples</taxon>
    </lineage>
</organism>
<dbReference type="AlphaFoldDB" id="E7C4C9"/>
<accession>E7C4C9</accession>
<protein>
    <recommendedName>
        <fullName evidence="2">CBS domain-containing protein</fullName>
    </recommendedName>
</protein>
<dbReference type="EMBL" id="GU567981">
    <property type="protein sequence ID" value="ADI22303.1"/>
    <property type="molecule type" value="Genomic_DNA"/>
</dbReference>
<sequence length="83" mass="8701">MLQSSPRTSPRVRVITAGEIADPELPTDGLACKVNAESTLEDIMLLFREHPEGIVVEGNGTGSGVVTTQSVVHALAASQDLSE</sequence>
<name>E7C4C9_9ACTN</name>
<evidence type="ECO:0008006" key="2">
    <source>
        <dbReference type="Google" id="ProtNLM"/>
    </source>
</evidence>
<reference evidence="1" key="1">
    <citation type="submission" date="2010-01" db="EMBL/GenBank/DDBJ databases">
        <title>Genome fragments of uncultured bacteria from the North Pacific subtropical Gyre.</title>
        <authorList>
            <person name="Pham V.D."/>
            <person name="Delong E.F."/>
        </authorList>
    </citation>
    <scope>NUCLEOTIDE SEQUENCE</scope>
</reference>
<proteinExistence type="predicted"/>